<comment type="caution">
    <text evidence="2">The sequence shown here is derived from an EMBL/GenBank/DDBJ whole genome shotgun (WGS) entry which is preliminary data.</text>
</comment>
<protein>
    <submittedName>
        <fullName evidence="2">Uncharacterized protein</fullName>
    </submittedName>
</protein>
<evidence type="ECO:0000256" key="1">
    <source>
        <dbReference type="SAM" id="MobiDB-lite"/>
    </source>
</evidence>
<evidence type="ECO:0000313" key="2">
    <source>
        <dbReference type="EMBL" id="PIW17773.1"/>
    </source>
</evidence>
<dbReference type="AlphaFoldDB" id="A0A2M7G760"/>
<reference evidence="2 3" key="1">
    <citation type="submission" date="2017-09" db="EMBL/GenBank/DDBJ databases">
        <title>Depth-based differentiation of microbial function through sediment-hosted aquifers and enrichment of novel symbionts in the deep terrestrial subsurface.</title>
        <authorList>
            <person name="Probst A.J."/>
            <person name="Ladd B."/>
            <person name="Jarett J.K."/>
            <person name="Geller-Mcgrath D.E."/>
            <person name="Sieber C.M."/>
            <person name="Emerson J.B."/>
            <person name="Anantharaman K."/>
            <person name="Thomas B.C."/>
            <person name="Malmstrom R."/>
            <person name="Stieglmeier M."/>
            <person name="Klingl A."/>
            <person name="Woyke T."/>
            <person name="Ryan C.M."/>
            <person name="Banfield J.F."/>
        </authorList>
    </citation>
    <scope>NUCLEOTIDE SEQUENCE [LARGE SCALE GENOMIC DNA]</scope>
    <source>
        <strain evidence="2">CG17_big_fil_post_rev_8_21_14_2_50_48_46</strain>
    </source>
</reference>
<proteinExistence type="predicted"/>
<dbReference type="Proteomes" id="UP000231019">
    <property type="component" value="Unassembled WGS sequence"/>
</dbReference>
<dbReference type="EMBL" id="PFFQ01000020">
    <property type="protein sequence ID" value="PIW17773.1"/>
    <property type="molecule type" value="Genomic_DNA"/>
</dbReference>
<name>A0A2M7G760_9BACT</name>
<evidence type="ECO:0000313" key="3">
    <source>
        <dbReference type="Proteomes" id="UP000231019"/>
    </source>
</evidence>
<organism evidence="2 3">
    <name type="scientific">bacterium (Candidatus Blackallbacteria) CG17_big_fil_post_rev_8_21_14_2_50_48_46</name>
    <dbReference type="NCBI Taxonomy" id="2014261"/>
    <lineage>
        <taxon>Bacteria</taxon>
        <taxon>Candidatus Blackallbacteria</taxon>
    </lineage>
</organism>
<gene>
    <name evidence="2" type="ORF">COW36_07460</name>
</gene>
<sequence length="212" mass="23594">MSELSIHPAMMALSYDSNRNGKVSDELKVKQNAETLRAIGGDAEVTVMELATALRNDKVVINNGEIQAKSGPVPRVALFNNYGSIQAEVQNIRDQLSSSATAPKELPLEPDSDSDRFNQELSALDSDYEKVFQAANEGHLKLKQSADSLNDPTLKSLIAKGDLLFRFMPSFQITEDHDFSRLMYAKQQERFIHSTQDYFKAIADHLSEANKS</sequence>
<accession>A0A2M7G760</accession>
<feature type="region of interest" description="Disordered" evidence="1">
    <location>
        <begin position="97"/>
        <end position="116"/>
    </location>
</feature>